<evidence type="ECO:0000313" key="4">
    <source>
        <dbReference type="Proteomes" id="UP000823990"/>
    </source>
</evidence>
<proteinExistence type="inferred from homology"/>
<dbReference type="SUPFAM" id="SSF89919">
    <property type="entry name" value="Ribosome-binding factor A, RbfA"/>
    <property type="match status" value="1"/>
</dbReference>
<dbReference type="Gene3D" id="3.30.300.20">
    <property type="match status" value="1"/>
</dbReference>
<protein>
    <recommendedName>
        <fullName evidence="2">Ribosome-binding factor A</fullName>
    </recommendedName>
</protein>
<reference evidence="3" key="2">
    <citation type="submission" date="2021-04" db="EMBL/GenBank/DDBJ databases">
        <authorList>
            <person name="Gilroy R."/>
        </authorList>
    </citation>
    <scope>NUCLEOTIDE SEQUENCE</scope>
    <source>
        <strain evidence="3">12435</strain>
    </source>
</reference>
<comment type="subcellular location">
    <subcellularLocation>
        <location evidence="2">Cytoplasm</location>
    </subcellularLocation>
</comment>
<evidence type="ECO:0000256" key="1">
    <source>
        <dbReference type="ARBA" id="ARBA00022517"/>
    </source>
</evidence>
<dbReference type="PANTHER" id="PTHR33515:SF1">
    <property type="entry name" value="RIBOSOME-BINDING FACTOR A, CHLOROPLASTIC-RELATED"/>
    <property type="match status" value="1"/>
</dbReference>
<dbReference type="InterPro" id="IPR023799">
    <property type="entry name" value="RbfA_dom_sf"/>
</dbReference>
<comment type="subunit">
    <text evidence="2">Monomer. Binds 30S ribosomal subunits, but not 50S ribosomal subunits or 70S ribosomes.</text>
</comment>
<dbReference type="Pfam" id="PF02033">
    <property type="entry name" value="RBFA"/>
    <property type="match status" value="1"/>
</dbReference>
<comment type="caution">
    <text evidence="3">The sequence shown here is derived from an EMBL/GenBank/DDBJ whole genome shotgun (WGS) entry which is preliminary data.</text>
</comment>
<evidence type="ECO:0000256" key="2">
    <source>
        <dbReference type="HAMAP-Rule" id="MF_00003"/>
    </source>
</evidence>
<keyword evidence="2" id="KW-0963">Cytoplasm</keyword>
<organism evidence="3 4">
    <name type="scientific">Candidatus Protoclostridium stercorigallinarum</name>
    <dbReference type="NCBI Taxonomy" id="2838741"/>
    <lineage>
        <taxon>Bacteria</taxon>
        <taxon>Bacillati</taxon>
        <taxon>Bacillota</taxon>
        <taxon>Clostridia</taxon>
        <taxon>Candidatus Protoclostridium</taxon>
    </lineage>
</organism>
<gene>
    <name evidence="2 3" type="primary">rbfA</name>
    <name evidence="3" type="ORF">H9892_01810</name>
</gene>
<dbReference type="GO" id="GO:0005829">
    <property type="term" value="C:cytosol"/>
    <property type="evidence" value="ECO:0007669"/>
    <property type="project" value="TreeGrafter"/>
</dbReference>
<keyword evidence="1 2" id="KW-0690">Ribosome biogenesis</keyword>
<dbReference type="Proteomes" id="UP000823990">
    <property type="component" value="Unassembled WGS sequence"/>
</dbReference>
<sequence length="115" mass="12948">MSYKTDRVAGEIVREVSRILRDKVHDPKIPLMTTITAAEVSKDLKYARVYVSVIGDGEEAVSALNSAAGFIRRELAVSLRNMRTIPALSFRLDTSEEYGRKIDSILREISEHEHS</sequence>
<dbReference type="PANTHER" id="PTHR33515">
    <property type="entry name" value="RIBOSOME-BINDING FACTOR A, CHLOROPLASTIC-RELATED"/>
    <property type="match status" value="1"/>
</dbReference>
<dbReference type="GO" id="GO:0043024">
    <property type="term" value="F:ribosomal small subunit binding"/>
    <property type="evidence" value="ECO:0007669"/>
    <property type="project" value="TreeGrafter"/>
</dbReference>
<dbReference type="GO" id="GO:0030490">
    <property type="term" value="P:maturation of SSU-rRNA"/>
    <property type="evidence" value="ECO:0007669"/>
    <property type="project" value="UniProtKB-UniRule"/>
</dbReference>
<dbReference type="NCBIfam" id="TIGR00082">
    <property type="entry name" value="rbfA"/>
    <property type="match status" value="1"/>
</dbReference>
<comment type="function">
    <text evidence="2">One of several proteins that assist in the late maturation steps of the functional core of the 30S ribosomal subunit. Associates with free 30S ribosomal subunits (but not with 30S subunits that are part of 70S ribosomes or polysomes). Required for efficient processing of 16S rRNA. May interact with the 5'-terminal helix region of 16S rRNA.</text>
</comment>
<comment type="similarity">
    <text evidence="2">Belongs to the RbfA family.</text>
</comment>
<reference evidence="3" key="1">
    <citation type="journal article" date="2021" name="PeerJ">
        <title>Extensive microbial diversity within the chicken gut microbiome revealed by metagenomics and culture.</title>
        <authorList>
            <person name="Gilroy R."/>
            <person name="Ravi A."/>
            <person name="Getino M."/>
            <person name="Pursley I."/>
            <person name="Horton D.L."/>
            <person name="Alikhan N.F."/>
            <person name="Baker D."/>
            <person name="Gharbi K."/>
            <person name="Hall N."/>
            <person name="Watson M."/>
            <person name="Adriaenssens E.M."/>
            <person name="Foster-Nyarko E."/>
            <person name="Jarju S."/>
            <person name="Secka A."/>
            <person name="Antonio M."/>
            <person name="Oren A."/>
            <person name="Chaudhuri R.R."/>
            <person name="La Ragione R."/>
            <person name="Hildebrand F."/>
            <person name="Pallen M.J."/>
        </authorList>
    </citation>
    <scope>NUCLEOTIDE SEQUENCE</scope>
    <source>
        <strain evidence="3">12435</strain>
    </source>
</reference>
<dbReference type="InterPro" id="IPR020053">
    <property type="entry name" value="Ribosome-bd_factorA_CS"/>
</dbReference>
<dbReference type="HAMAP" id="MF_00003">
    <property type="entry name" value="RbfA"/>
    <property type="match status" value="1"/>
</dbReference>
<dbReference type="EMBL" id="DXHS01000030">
    <property type="protein sequence ID" value="HIW02056.1"/>
    <property type="molecule type" value="Genomic_DNA"/>
</dbReference>
<dbReference type="InterPro" id="IPR000238">
    <property type="entry name" value="RbfA"/>
</dbReference>
<accession>A0A9D1PZG3</accession>
<dbReference type="PROSITE" id="PS01319">
    <property type="entry name" value="RBFA"/>
    <property type="match status" value="1"/>
</dbReference>
<evidence type="ECO:0000313" key="3">
    <source>
        <dbReference type="EMBL" id="HIW02056.1"/>
    </source>
</evidence>
<name>A0A9D1PZG3_9FIRM</name>
<dbReference type="AlphaFoldDB" id="A0A9D1PZG3"/>
<dbReference type="InterPro" id="IPR015946">
    <property type="entry name" value="KH_dom-like_a/b"/>
</dbReference>